<gene>
    <name evidence="2" type="ORF">M23134_04114</name>
</gene>
<dbReference type="GO" id="GO:0003677">
    <property type="term" value="F:DNA binding"/>
    <property type="evidence" value="ECO:0007669"/>
    <property type="project" value="InterPro"/>
</dbReference>
<feature type="domain" description="Topoisomerase 6 subunit A/Spo11 TOPRIM" evidence="1">
    <location>
        <begin position="523"/>
        <end position="594"/>
    </location>
</feature>
<dbReference type="EMBL" id="AAWS01000003">
    <property type="protein sequence ID" value="EAY31281.1"/>
    <property type="molecule type" value="Genomic_DNA"/>
</dbReference>
<dbReference type="Proteomes" id="UP000004095">
    <property type="component" value="Unassembled WGS sequence"/>
</dbReference>
<organism evidence="2 3">
    <name type="scientific">Microscilla marina ATCC 23134</name>
    <dbReference type="NCBI Taxonomy" id="313606"/>
    <lineage>
        <taxon>Bacteria</taxon>
        <taxon>Pseudomonadati</taxon>
        <taxon>Bacteroidota</taxon>
        <taxon>Cytophagia</taxon>
        <taxon>Cytophagales</taxon>
        <taxon>Microscillaceae</taxon>
        <taxon>Microscilla</taxon>
    </lineage>
</organism>
<accession>A1ZDX3</accession>
<evidence type="ECO:0000259" key="1">
    <source>
        <dbReference type="Pfam" id="PF21180"/>
    </source>
</evidence>
<dbReference type="RefSeq" id="WP_002693844.1">
    <property type="nucleotide sequence ID" value="NZ_AAWS01000003.1"/>
</dbReference>
<dbReference type="SUPFAM" id="SSF56726">
    <property type="entry name" value="DNA topoisomerase IV, alpha subunit"/>
    <property type="match status" value="1"/>
</dbReference>
<evidence type="ECO:0000313" key="3">
    <source>
        <dbReference type="Proteomes" id="UP000004095"/>
    </source>
</evidence>
<dbReference type="eggNOG" id="COG1697">
    <property type="taxonomic scope" value="Bacteria"/>
</dbReference>
<reference evidence="2 3" key="1">
    <citation type="submission" date="2007-01" db="EMBL/GenBank/DDBJ databases">
        <authorList>
            <person name="Haygood M."/>
            <person name="Podell S."/>
            <person name="Anderson C."/>
            <person name="Hopkinson B."/>
            <person name="Roe K."/>
            <person name="Barbeau K."/>
            <person name="Gaasterland T."/>
            <person name="Ferriera S."/>
            <person name="Johnson J."/>
            <person name="Kravitz S."/>
            <person name="Beeson K."/>
            <person name="Sutton G."/>
            <person name="Rogers Y.-H."/>
            <person name="Friedman R."/>
            <person name="Frazier M."/>
            <person name="Venter J.C."/>
        </authorList>
    </citation>
    <scope>NUCLEOTIDE SEQUENCE [LARGE SCALE GENOMIC DNA]</scope>
    <source>
        <strain evidence="2 3">ATCC 23134</strain>
    </source>
</reference>
<dbReference type="AlphaFoldDB" id="A1ZDX3"/>
<dbReference type="InterPro" id="IPR036890">
    <property type="entry name" value="HATPase_C_sf"/>
</dbReference>
<dbReference type="Pfam" id="PF21180">
    <property type="entry name" value="TOP6A-Spo11_Toprim"/>
    <property type="match status" value="1"/>
</dbReference>
<dbReference type="InterPro" id="IPR036078">
    <property type="entry name" value="Spo11/TopoVI_A_sf"/>
</dbReference>
<dbReference type="GO" id="GO:0005694">
    <property type="term" value="C:chromosome"/>
    <property type="evidence" value="ECO:0007669"/>
    <property type="project" value="InterPro"/>
</dbReference>
<evidence type="ECO:0000313" key="2">
    <source>
        <dbReference type="EMBL" id="EAY31281.1"/>
    </source>
</evidence>
<dbReference type="InterPro" id="IPR034136">
    <property type="entry name" value="TOPRIM_Topo6A/Spo11"/>
</dbReference>
<comment type="caution">
    <text evidence="2">The sequence shown here is derived from an EMBL/GenBank/DDBJ whole genome shotgun (WGS) entry which is preliminary data.</text>
</comment>
<dbReference type="OrthoDB" id="9773246at2"/>
<keyword evidence="3" id="KW-1185">Reference proteome</keyword>
<sequence>MDDLLFTQPDWQLFTNINTLPQQAGVSKHLLPRLIAKELTDNALDVDTQVHVFHPEEGKPGTFVVKNLGKGFDASDEEIADFFSVKRPLTSSKRFRLPSRGALGNGLRVVTATVFCLEGTLTVATNGRVLQLIPQDDGTTLPKKIGEFADEGTEIQVSIPHDYFYYDTLEWAELALAINQGVHYTGKTCPHWYDSDSFYNLCLSTPAKVTVSQFTPYFEGIAKSKAKAMINQLGDLTIAQLSRDESEQLLGALRENSKYVPAKKLGEVGAIEGFIGYVKKMSEFTLKTTRGEHHAQIPVVIEAYARLNEASDKTRFFVNRTPIIGDVDVIFNSRRLIVYGCGLNSNIDNHRLKAPPEIWLNITTPYMPIVSNGKEPDLSVLEEAIVQTIEKTVHQLRRKLVARDKEDAPASQQAKPPSQKKVVLQNLTAAIDKASGQGQYRYSLRQLYYVLRPFVMEATRRELKYQNFNTIITDYEFDTGKDLPGVYRDERGTLLHPHTHEEIRLGTKSVERYHRPVFNFNKILYSEKEGFFEILKDAGFCEKHDCALLTSKGFASRAARDVIDLLAETEEELLFFCIHDADISGTLIYQALQGATKARPKRKVKIINLGLEPWQGLAMQLEVEMLERSSKKTPAQYVLDFDNKTDVPKPYKFEGQMMTRWEDWLKEYRIELNAMDTPTFIKWLDTEVSKHDNGKVVPDEPYLQATADQDLQVTLKSRIRDELLQQLDIEQMVAEKLEKIYPKLKEKISQTDLKTQVHQSLENMPKNSWSKSFSEIMRGLLDK</sequence>
<dbReference type="SUPFAM" id="SSF55874">
    <property type="entry name" value="ATPase domain of HSP90 chaperone/DNA topoisomerase II/histidine kinase"/>
    <property type="match status" value="1"/>
</dbReference>
<name>A1ZDX3_MICM2</name>
<protein>
    <recommendedName>
        <fullName evidence="1">Topoisomerase 6 subunit A/Spo11 TOPRIM domain-containing protein</fullName>
    </recommendedName>
</protein>
<dbReference type="Gene3D" id="3.40.1360.10">
    <property type="match status" value="1"/>
</dbReference>
<dbReference type="eggNOG" id="COG0323">
    <property type="taxonomic scope" value="Bacteria"/>
</dbReference>
<proteinExistence type="predicted"/>